<dbReference type="STRING" id="211165.GCA_000317285_06127"/>
<name>A0A433NPE1_CHLFR</name>
<dbReference type="OrthoDB" id="510810at2"/>
<dbReference type="Proteomes" id="UP000268857">
    <property type="component" value="Unassembled WGS sequence"/>
</dbReference>
<reference evidence="1 2" key="1">
    <citation type="journal article" date="2019" name="Genome Biol. Evol.">
        <title>Day and night: Metabolic profiles and evolutionary relationships of six axenic non-marine cyanobacteria.</title>
        <authorList>
            <person name="Will S.E."/>
            <person name="Henke P."/>
            <person name="Boedeker C."/>
            <person name="Huang S."/>
            <person name="Brinkmann H."/>
            <person name="Rohde M."/>
            <person name="Jarek M."/>
            <person name="Friedl T."/>
            <person name="Seufert S."/>
            <person name="Schumacher M."/>
            <person name="Overmann J."/>
            <person name="Neumann-Schaal M."/>
            <person name="Petersen J."/>
        </authorList>
    </citation>
    <scope>NUCLEOTIDE SEQUENCE [LARGE SCALE GENOMIC DNA]</scope>
    <source>
        <strain evidence="1 2">PCC 6912</strain>
    </source>
</reference>
<proteinExistence type="predicted"/>
<dbReference type="RefSeq" id="WP_016878133.1">
    <property type="nucleotide sequence ID" value="NZ_AJLN01000142.1"/>
</dbReference>
<comment type="caution">
    <text evidence="1">The sequence shown here is derived from an EMBL/GenBank/DDBJ whole genome shotgun (WGS) entry which is preliminary data.</text>
</comment>
<evidence type="ECO:0000313" key="2">
    <source>
        <dbReference type="Proteomes" id="UP000268857"/>
    </source>
</evidence>
<sequence>MTESITDLRGVGSFNYNGTTVLCRSDVYSVAHVISDMRGAKTWRRNVVGQKIELTDQCFIIFRLRSHQWTQVIGRDRAAFNLLRSSNLDTEQTVKKMREAEQSIHLNEDDAEILSGLLDTYSIFYQVSDTANALRYKLYFNGKLLEKFKADDWYDVPELESYFRTVNIDNIGDVREWVDRFFKEQNVYIPGWKFTDFAGYFCHKPGDKILIEDPDRDFERLDFINL</sequence>
<keyword evidence="2" id="KW-1185">Reference proteome</keyword>
<organism evidence="1 2">
    <name type="scientific">Chlorogloeopsis fritschii PCC 6912</name>
    <dbReference type="NCBI Taxonomy" id="211165"/>
    <lineage>
        <taxon>Bacteria</taxon>
        <taxon>Bacillati</taxon>
        <taxon>Cyanobacteriota</taxon>
        <taxon>Cyanophyceae</taxon>
        <taxon>Nostocales</taxon>
        <taxon>Chlorogloeopsidaceae</taxon>
        <taxon>Chlorogloeopsis</taxon>
    </lineage>
</organism>
<dbReference type="AlphaFoldDB" id="A0A433NPE1"/>
<evidence type="ECO:0000313" key="1">
    <source>
        <dbReference type="EMBL" id="RUR85701.1"/>
    </source>
</evidence>
<accession>A0A433NPE1</accession>
<gene>
    <name evidence="1" type="ORF">PCC6912_05260</name>
</gene>
<dbReference type="EMBL" id="RSCJ01000002">
    <property type="protein sequence ID" value="RUR85701.1"/>
    <property type="molecule type" value="Genomic_DNA"/>
</dbReference>
<protein>
    <submittedName>
        <fullName evidence="1">Uncharacterized protein</fullName>
    </submittedName>
</protein>